<reference evidence="3" key="1">
    <citation type="journal article" date="2013" name="Mol. Plant Microbe Interact.">
        <title>Global aspects of pacC regulation of pathogenicity genes in Colletotrichum gloeosporioides as revealed by transcriptome analysis.</title>
        <authorList>
            <person name="Alkan N."/>
            <person name="Meng X."/>
            <person name="Friedlander G."/>
            <person name="Reuveni E."/>
            <person name="Sukno S."/>
            <person name="Sherman A."/>
            <person name="Thon M."/>
            <person name="Fluhr R."/>
            <person name="Prusky D."/>
        </authorList>
    </citation>
    <scope>NUCLEOTIDE SEQUENCE [LARGE SCALE GENOMIC DNA]</scope>
    <source>
        <strain evidence="3">Cg-14</strain>
    </source>
</reference>
<feature type="region of interest" description="Disordered" evidence="1">
    <location>
        <begin position="162"/>
        <end position="186"/>
    </location>
</feature>
<dbReference type="OrthoDB" id="3200163at2759"/>
<evidence type="ECO:0000313" key="3">
    <source>
        <dbReference type="Proteomes" id="UP000015530"/>
    </source>
</evidence>
<dbReference type="HOGENOM" id="CLU_025581_0_0_1"/>
<evidence type="ECO:0008006" key="4">
    <source>
        <dbReference type="Google" id="ProtNLM"/>
    </source>
</evidence>
<proteinExistence type="predicted"/>
<organism evidence="2 3">
    <name type="scientific">Colletotrichum gloeosporioides (strain Cg-14)</name>
    <name type="common">Anthracnose fungus</name>
    <name type="synonym">Glomerella cingulata</name>
    <dbReference type="NCBI Taxonomy" id="1237896"/>
    <lineage>
        <taxon>Eukaryota</taxon>
        <taxon>Fungi</taxon>
        <taxon>Dikarya</taxon>
        <taxon>Ascomycota</taxon>
        <taxon>Pezizomycotina</taxon>
        <taxon>Sordariomycetes</taxon>
        <taxon>Hypocreomycetidae</taxon>
        <taxon>Glomerellales</taxon>
        <taxon>Glomerellaceae</taxon>
        <taxon>Colletotrichum</taxon>
        <taxon>Colletotrichum gloeosporioides species complex</taxon>
    </lineage>
</organism>
<comment type="caution">
    <text evidence="2">The sequence shown here is derived from an EMBL/GenBank/DDBJ whole genome shotgun (WGS) entry which is preliminary data.</text>
</comment>
<sequence length="373" mass="41900">MAEALGIASGVIAVVDMATKIGGGSIKLKRLWDEINEVPAMLLQKAELVQGWDQLFDEAEHQLETQTLPALINNRVLLQKFTSKARAILSELQVMIDGLIEGSTIGRKYRRKIGSAKVILRKSDIKALNEKLDEVLAQYQMAQSLYTMATLMQNPILSIEGRSEDCHNKSGNMQAHPDPPTAQSDSVDERIGDTVVHTLTNSQNILKIPTSRTVIGRLRLAFGSQEGFQFSLRTPDWLSSSVYSVVACKSVAGWTVNLRAYEVIPNFRKTDLADLFIKDDALAIFKYLDDHRMTPFVRNYKGASLLQAQCFGPGHAIYKIQWTALIITWVYVRVLLILRERFFSYSDAMMCLKKLLNPLKTLEKISQISRPIP</sequence>
<name>T0JWD7_COLGC</name>
<dbReference type="AlphaFoldDB" id="T0JWD7"/>
<dbReference type="OMA" id="DILNMAI"/>
<evidence type="ECO:0000256" key="1">
    <source>
        <dbReference type="SAM" id="MobiDB-lite"/>
    </source>
</evidence>
<accession>T0JWD7</accession>
<dbReference type="EMBL" id="AMYD01004197">
    <property type="protein sequence ID" value="EQB43689.1"/>
    <property type="molecule type" value="Genomic_DNA"/>
</dbReference>
<dbReference type="Proteomes" id="UP000015530">
    <property type="component" value="Unassembled WGS sequence"/>
</dbReference>
<gene>
    <name evidence="2" type="ORF">CGLO_17628</name>
</gene>
<evidence type="ECO:0000313" key="2">
    <source>
        <dbReference type="EMBL" id="EQB43689.1"/>
    </source>
</evidence>
<protein>
    <recommendedName>
        <fullName evidence="4">Fungal N-terminal domain-containing protein</fullName>
    </recommendedName>
</protein>